<accession>A0ABR3NTL0</accession>
<organism evidence="3 4">
    <name type="scientific">Cirrhinus molitorella</name>
    <name type="common">mud carp</name>
    <dbReference type="NCBI Taxonomy" id="172907"/>
    <lineage>
        <taxon>Eukaryota</taxon>
        <taxon>Metazoa</taxon>
        <taxon>Chordata</taxon>
        <taxon>Craniata</taxon>
        <taxon>Vertebrata</taxon>
        <taxon>Euteleostomi</taxon>
        <taxon>Actinopterygii</taxon>
        <taxon>Neopterygii</taxon>
        <taxon>Teleostei</taxon>
        <taxon>Ostariophysi</taxon>
        <taxon>Cypriniformes</taxon>
        <taxon>Cyprinidae</taxon>
        <taxon>Labeoninae</taxon>
        <taxon>Labeonini</taxon>
        <taxon>Cirrhinus</taxon>
    </lineage>
</organism>
<feature type="compositionally biased region" description="Basic and acidic residues" evidence="1">
    <location>
        <begin position="164"/>
        <end position="184"/>
    </location>
</feature>
<keyword evidence="4" id="KW-1185">Reference proteome</keyword>
<keyword evidence="2" id="KW-0732">Signal</keyword>
<name>A0ABR3NTL0_9TELE</name>
<evidence type="ECO:0000313" key="4">
    <source>
        <dbReference type="Proteomes" id="UP001558613"/>
    </source>
</evidence>
<evidence type="ECO:0000256" key="1">
    <source>
        <dbReference type="SAM" id="MobiDB-lite"/>
    </source>
</evidence>
<feature type="signal peptide" evidence="2">
    <location>
        <begin position="1"/>
        <end position="18"/>
    </location>
</feature>
<reference evidence="3 4" key="1">
    <citation type="submission" date="2023-09" db="EMBL/GenBank/DDBJ databases">
        <authorList>
            <person name="Wang M."/>
        </authorList>
    </citation>
    <scope>NUCLEOTIDE SEQUENCE [LARGE SCALE GENOMIC DNA]</scope>
    <source>
        <strain evidence="3">GT-2023</strain>
        <tissue evidence="3">Liver</tissue>
    </source>
</reference>
<protein>
    <submittedName>
        <fullName evidence="3">Uncharacterized protein</fullName>
    </submittedName>
</protein>
<dbReference type="Proteomes" id="UP001558613">
    <property type="component" value="Unassembled WGS sequence"/>
</dbReference>
<feature type="region of interest" description="Disordered" evidence="1">
    <location>
        <begin position="162"/>
        <end position="184"/>
    </location>
</feature>
<gene>
    <name evidence="3" type="ORF">QQF64_014946</name>
</gene>
<comment type="caution">
    <text evidence="3">The sequence shown here is derived from an EMBL/GenBank/DDBJ whole genome shotgun (WGS) entry which is preliminary data.</text>
</comment>
<sequence>MELPLVVFTVVCWVSVLADDRIISDRHAVYWNSSNSRVSVSRVLSLAWRVCSGDVSLMAFDMQLLRTCISIISQRRYQKEPRLRPTKGLCEKQSKKERPGVSFSFQPVLTSLLVLLQYCSHNRGPLFLKALRFLTAVPAHSPSLKLCCGWLGTAQRWMLSLPSQRKEEEKKTSGAEESSAHSDS</sequence>
<evidence type="ECO:0000313" key="3">
    <source>
        <dbReference type="EMBL" id="KAL1280346.1"/>
    </source>
</evidence>
<dbReference type="EMBL" id="JAYMGO010000002">
    <property type="protein sequence ID" value="KAL1280346.1"/>
    <property type="molecule type" value="Genomic_DNA"/>
</dbReference>
<feature type="chain" id="PRO_5045163016" evidence="2">
    <location>
        <begin position="19"/>
        <end position="184"/>
    </location>
</feature>
<proteinExistence type="predicted"/>
<evidence type="ECO:0000256" key="2">
    <source>
        <dbReference type="SAM" id="SignalP"/>
    </source>
</evidence>